<feature type="compositionally biased region" description="Basic residues" evidence="1">
    <location>
        <begin position="1"/>
        <end position="24"/>
    </location>
</feature>
<dbReference type="Proteomes" id="UP001259832">
    <property type="component" value="Unassembled WGS sequence"/>
</dbReference>
<protein>
    <submittedName>
        <fullName evidence="2">Uncharacterized protein</fullName>
    </submittedName>
</protein>
<feature type="compositionally biased region" description="Basic and acidic residues" evidence="1">
    <location>
        <begin position="89"/>
        <end position="98"/>
    </location>
</feature>
<evidence type="ECO:0000313" key="2">
    <source>
        <dbReference type="EMBL" id="KAK1928802.1"/>
    </source>
</evidence>
<feature type="compositionally biased region" description="Basic and acidic residues" evidence="1">
    <location>
        <begin position="44"/>
        <end position="55"/>
    </location>
</feature>
<accession>A0AAD9FYU6</accession>
<gene>
    <name evidence="2" type="ORF">P3T76_015740</name>
</gene>
<evidence type="ECO:0000256" key="1">
    <source>
        <dbReference type="SAM" id="MobiDB-lite"/>
    </source>
</evidence>
<reference evidence="2" key="1">
    <citation type="submission" date="2023-08" db="EMBL/GenBank/DDBJ databases">
        <title>Reference Genome Resource for the Citrus Pathogen Phytophthora citrophthora.</title>
        <authorList>
            <person name="Moller H."/>
            <person name="Coetzee B."/>
            <person name="Rose L.J."/>
            <person name="Van Niekerk J.M."/>
        </authorList>
    </citation>
    <scope>NUCLEOTIDE SEQUENCE</scope>
    <source>
        <strain evidence="2">STE-U-9442</strain>
    </source>
</reference>
<comment type="caution">
    <text evidence="2">The sequence shown here is derived from an EMBL/GenBank/DDBJ whole genome shotgun (WGS) entry which is preliminary data.</text>
</comment>
<sequence length="127" mass="14317">MDTTRTPKRKRRRLESSRSRRHGRTAASSSANRTPGSAGSESKIVWKDSPADKQIKVSGTGKMAVRREMQGFVGRLARASQQSPASSSDEEKKQSREWVRTRRKALQEEEKGSQHVVIIIQGYYCVI</sequence>
<feature type="region of interest" description="Disordered" evidence="1">
    <location>
        <begin position="1"/>
        <end position="98"/>
    </location>
</feature>
<dbReference type="AlphaFoldDB" id="A0AAD9FYU6"/>
<evidence type="ECO:0000313" key="3">
    <source>
        <dbReference type="Proteomes" id="UP001259832"/>
    </source>
</evidence>
<dbReference type="EMBL" id="JASMQC010000057">
    <property type="protein sequence ID" value="KAK1928802.1"/>
    <property type="molecule type" value="Genomic_DNA"/>
</dbReference>
<keyword evidence="3" id="KW-1185">Reference proteome</keyword>
<name>A0AAD9FYU6_9STRA</name>
<feature type="compositionally biased region" description="Polar residues" evidence="1">
    <location>
        <begin position="26"/>
        <end position="40"/>
    </location>
</feature>
<proteinExistence type="predicted"/>
<organism evidence="2 3">
    <name type="scientific">Phytophthora citrophthora</name>
    <dbReference type="NCBI Taxonomy" id="4793"/>
    <lineage>
        <taxon>Eukaryota</taxon>
        <taxon>Sar</taxon>
        <taxon>Stramenopiles</taxon>
        <taxon>Oomycota</taxon>
        <taxon>Peronosporomycetes</taxon>
        <taxon>Peronosporales</taxon>
        <taxon>Peronosporaceae</taxon>
        <taxon>Phytophthora</taxon>
    </lineage>
</organism>